<evidence type="ECO:0000256" key="1">
    <source>
        <dbReference type="SAM" id="MobiDB-lite"/>
    </source>
</evidence>
<accession>A0ABR9QR24</accession>
<dbReference type="Pfam" id="PF23750">
    <property type="entry name" value="RsgI_M"/>
    <property type="match status" value="1"/>
</dbReference>
<organism evidence="5 6">
    <name type="scientific">Thermophilibacter gallinarum</name>
    <dbReference type="NCBI Taxonomy" id="2779357"/>
    <lineage>
        <taxon>Bacteria</taxon>
        <taxon>Bacillati</taxon>
        <taxon>Actinomycetota</taxon>
        <taxon>Coriobacteriia</taxon>
        <taxon>Coriobacteriales</taxon>
        <taxon>Atopobiaceae</taxon>
        <taxon>Thermophilibacter</taxon>
    </lineage>
</organism>
<feature type="region of interest" description="Disordered" evidence="1">
    <location>
        <begin position="258"/>
        <end position="320"/>
    </location>
</feature>
<keyword evidence="2" id="KW-0732">Signal</keyword>
<dbReference type="RefSeq" id="WP_193528965.1">
    <property type="nucleotide sequence ID" value="NZ_JADCJZ010000001.1"/>
</dbReference>
<dbReference type="PROSITE" id="PS51257">
    <property type="entry name" value="PROKAR_LIPOPROTEIN"/>
    <property type="match status" value="1"/>
</dbReference>
<name>A0ABR9QR24_9ACTN</name>
<feature type="chain" id="PRO_5046187316" evidence="2">
    <location>
        <begin position="31"/>
        <end position="320"/>
    </location>
</feature>
<evidence type="ECO:0000259" key="4">
    <source>
        <dbReference type="Pfam" id="PF23750"/>
    </source>
</evidence>
<proteinExistence type="predicted"/>
<dbReference type="Gene3D" id="3.10.450.40">
    <property type="match status" value="1"/>
</dbReference>
<evidence type="ECO:0000259" key="3">
    <source>
        <dbReference type="Pfam" id="PF03413"/>
    </source>
</evidence>
<feature type="signal peptide" evidence="2">
    <location>
        <begin position="1"/>
        <end position="30"/>
    </location>
</feature>
<feature type="domain" description="PepSY" evidence="3">
    <location>
        <begin position="176"/>
        <end position="232"/>
    </location>
</feature>
<feature type="domain" description="Anti-sigma factor RsgI-like middle" evidence="4">
    <location>
        <begin position="57"/>
        <end position="135"/>
    </location>
</feature>
<dbReference type="InterPro" id="IPR055431">
    <property type="entry name" value="RsgI_M"/>
</dbReference>
<sequence length="320" mass="35681">MKTTSLKMRGIIATAAVGAALVATLGGCGAALGTAQSTPAGASAETASTRAAGVLLLSVNPEIEVEYDERGLVTEVEGVNDEGRGIADGYSGFEGRECREVVSELVTEIYESGHFNQTIDGHDRNIVVKLEQGSEYPGDDFLTGIESDVRSTVSGFGLQSDTLSVAPEQLDDRGYIGLDAAKDIVLAQLGLSEASFNDHEYELDDGVYELEFTSGGVEYEYEVDARTGKVLEADIDGNDDWDDRDDWDDWHDDRYDRDDDWDDADDWDDDRDDWDDDRDDWDDDRDDDRDDWDDDHDDDDDRDDDRDDDWDDDDDDWDDD</sequence>
<dbReference type="InterPro" id="IPR025711">
    <property type="entry name" value="PepSY"/>
</dbReference>
<evidence type="ECO:0000313" key="5">
    <source>
        <dbReference type="EMBL" id="MBE5023528.1"/>
    </source>
</evidence>
<reference evidence="5 6" key="1">
    <citation type="submission" date="2020-10" db="EMBL/GenBank/DDBJ databases">
        <title>ChiBAC.</title>
        <authorList>
            <person name="Zenner C."/>
            <person name="Hitch T.C.A."/>
            <person name="Clavel T."/>
        </authorList>
    </citation>
    <scope>NUCLEOTIDE SEQUENCE [LARGE SCALE GENOMIC DNA]</scope>
    <source>
        <strain evidence="5 6">DSM 107455</strain>
    </source>
</reference>
<evidence type="ECO:0000313" key="6">
    <source>
        <dbReference type="Proteomes" id="UP001194273"/>
    </source>
</evidence>
<dbReference type="Pfam" id="PF03413">
    <property type="entry name" value="PepSY"/>
    <property type="match status" value="1"/>
</dbReference>
<evidence type="ECO:0000256" key="2">
    <source>
        <dbReference type="SAM" id="SignalP"/>
    </source>
</evidence>
<protein>
    <submittedName>
        <fullName evidence="5">PepSY domain-containing protein</fullName>
    </submittedName>
</protein>
<keyword evidence="6" id="KW-1185">Reference proteome</keyword>
<gene>
    <name evidence="5" type="ORF">INF26_01495</name>
</gene>
<dbReference type="EMBL" id="JADCJZ010000001">
    <property type="protein sequence ID" value="MBE5023528.1"/>
    <property type="molecule type" value="Genomic_DNA"/>
</dbReference>
<comment type="caution">
    <text evidence="5">The sequence shown here is derived from an EMBL/GenBank/DDBJ whole genome shotgun (WGS) entry which is preliminary data.</text>
</comment>
<dbReference type="Proteomes" id="UP001194273">
    <property type="component" value="Unassembled WGS sequence"/>
</dbReference>